<dbReference type="NCBIfam" id="TIGR01927">
    <property type="entry name" value="menC_gam_Gplu"/>
    <property type="match status" value="1"/>
</dbReference>
<evidence type="ECO:0000313" key="7">
    <source>
        <dbReference type="EMBL" id="ALP43346.1"/>
    </source>
</evidence>
<dbReference type="PATRIC" id="fig|652.5.peg.440"/>
<dbReference type="KEGG" id="asr:WL1483_3927"/>
<dbReference type="SUPFAM" id="SSF54826">
    <property type="entry name" value="Enolase N-terminal domain-like"/>
    <property type="match status" value="1"/>
</dbReference>
<dbReference type="InterPro" id="IPR036849">
    <property type="entry name" value="Enolase-like_C_sf"/>
</dbReference>
<dbReference type="UniPathway" id="UPA00079"/>
<dbReference type="Pfam" id="PF13378">
    <property type="entry name" value="MR_MLE_C"/>
    <property type="match status" value="1"/>
</dbReference>
<dbReference type="PROSITE" id="PS00909">
    <property type="entry name" value="MR_MLE_2"/>
    <property type="match status" value="1"/>
</dbReference>
<dbReference type="PANTHER" id="PTHR48073:SF2">
    <property type="entry name" value="O-SUCCINYLBENZOATE SYNTHASE"/>
    <property type="match status" value="1"/>
</dbReference>
<evidence type="ECO:0000256" key="2">
    <source>
        <dbReference type="ARBA" id="ARBA00022842"/>
    </source>
</evidence>
<dbReference type="Pfam" id="PF21508">
    <property type="entry name" value="MenC_N"/>
    <property type="match status" value="1"/>
</dbReference>
<dbReference type="InterPro" id="IPR010196">
    <property type="entry name" value="OSB_synthase_MenC1"/>
</dbReference>
<dbReference type="Proteomes" id="UP000058114">
    <property type="component" value="Chromosome"/>
</dbReference>
<keyword evidence="1 4" id="KW-0479">Metal-binding</keyword>
<evidence type="ECO:0000256" key="4">
    <source>
        <dbReference type="HAMAP-Rule" id="MF_00470"/>
    </source>
</evidence>
<feature type="active site" description="Proton donor" evidence="4">
    <location>
        <position position="129"/>
    </location>
</feature>
<reference evidence="7 8" key="2">
    <citation type="journal article" date="2016" name="Genome Announc.">
        <title>Complete Genome Sequence of the Highly Virulent Aeromonas schubertii Strain WL1483, Isolated from Diseased Snakehead Fish (Channa argus) in China.</title>
        <authorList>
            <person name="Liu L."/>
            <person name="Li N."/>
            <person name="Zhang D."/>
            <person name="Fu X."/>
            <person name="Shi C."/>
            <person name="Lin Q."/>
            <person name="Hao G."/>
        </authorList>
    </citation>
    <scope>NUCLEOTIDE SEQUENCE [LARGE SCALE GENOMIC DNA]</scope>
    <source>
        <strain evidence="7 8">WL1483</strain>
    </source>
</reference>
<feature type="binding site" evidence="4">
    <location>
        <position position="183"/>
    </location>
    <ligand>
        <name>Mg(2+)</name>
        <dbReference type="ChEBI" id="CHEBI:18420"/>
    </ligand>
</feature>
<dbReference type="CDD" id="cd03320">
    <property type="entry name" value="OSBS"/>
    <property type="match status" value="1"/>
</dbReference>
<dbReference type="EMBL" id="CP013067">
    <property type="protein sequence ID" value="ALP43346.1"/>
    <property type="molecule type" value="Genomic_DNA"/>
</dbReference>
<feature type="active site" description="Proton acceptor" evidence="4">
    <location>
        <position position="227"/>
    </location>
</feature>
<organism evidence="7 8">
    <name type="scientific">Aeromonas schubertii</name>
    <dbReference type="NCBI Taxonomy" id="652"/>
    <lineage>
        <taxon>Bacteria</taxon>
        <taxon>Pseudomonadati</taxon>
        <taxon>Pseudomonadota</taxon>
        <taxon>Gammaproteobacteria</taxon>
        <taxon>Aeromonadales</taxon>
        <taxon>Aeromonadaceae</taxon>
        <taxon>Aeromonas</taxon>
    </lineage>
</organism>
<proteinExistence type="inferred from homology"/>
<dbReference type="GO" id="GO:0043748">
    <property type="term" value="F:O-succinylbenzoate synthase activity"/>
    <property type="evidence" value="ECO:0007669"/>
    <property type="project" value="UniProtKB-EC"/>
</dbReference>
<dbReference type="SFLD" id="SFLDS00001">
    <property type="entry name" value="Enolase"/>
    <property type="match status" value="1"/>
</dbReference>
<dbReference type="Gene3D" id="3.30.390.10">
    <property type="entry name" value="Enolase-like, N-terminal domain"/>
    <property type="match status" value="1"/>
</dbReference>
<comment type="pathway">
    <text evidence="4">Quinol/quinone metabolism; menaquinone biosynthesis.</text>
</comment>
<gene>
    <name evidence="4 7" type="primary">menC</name>
    <name evidence="7" type="ORF">WL1483_3927</name>
</gene>
<reference evidence="8" key="1">
    <citation type="submission" date="2015-10" db="EMBL/GenBank/DDBJ databases">
        <title>Complete Genome Sequence of Aeromonas schubertii strain WL1483.</title>
        <authorList>
            <person name="Liu L."/>
        </authorList>
    </citation>
    <scope>NUCLEOTIDE SEQUENCE [LARGE SCALE GENOMIC DNA]</scope>
    <source>
        <strain evidence="8">WL1483</strain>
    </source>
</reference>
<comment type="catalytic activity">
    <reaction evidence="4">
        <text>(1R,6R)-6-hydroxy-2-succinyl-cyclohexa-2,4-diene-1-carboxylate = 2-succinylbenzoate + H2O</text>
        <dbReference type="Rhea" id="RHEA:10196"/>
        <dbReference type="ChEBI" id="CHEBI:15377"/>
        <dbReference type="ChEBI" id="CHEBI:18325"/>
        <dbReference type="ChEBI" id="CHEBI:58689"/>
        <dbReference type="EC" id="4.2.1.113"/>
    </reaction>
</comment>
<dbReference type="SMART" id="SM00922">
    <property type="entry name" value="MR_MLE"/>
    <property type="match status" value="1"/>
</dbReference>
<dbReference type="HAMAP" id="MF_00470">
    <property type="entry name" value="MenC_1"/>
    <property type="match status" value="1"/>
</dbReference>
<feature type="binding site" evidence="4">
    <location>
        <position position="206"/>
    </location>
    <ligand>
        <name>Mg(2+)</name>
        <dbReference type="ChEBI" id="CHEBI:18420"/>
    </ligand>
</feature>
<accession>A0A0S2SNX4</accession>
<dbReference type="PANTHER" id="PTHR48073">
    <property type="entry name" value="O-SUCCINYLBENZOATE SYNTHASE-RELATED"/>
    <property type="match status" value="1"/>
</dbReference>
<dbReference type="GO" id="GO:0009063">
    <property type="term" value="P:amino acid catabolic process"/>
    <property type="evidence" value="ECO:0007669"/>
    <property type="project" value="InterPro"/>
</dbReference>
<dbReference type="GO" id="GO:0009234">
    <property type="term" value="P:menaquinone biosynthetic process"/>
    <property type="evidence" value="ECO:0007669"/>
    <property type="project" value="UniProtKB-UniRule"/>
</dbReference>
<keyword evidence="3 4" id="KW-0456">Lyase</keyword>
<evidence type="ECO:0000256" key="3">
    <source>
        <dbReference type="ARBA" id="ARBA00023239"/>
    </source>
</evidence>
<dbReference type="GO" id="GO:0000287">
    <property type="term" value="F:magnesium ion binding"/>
    <property type="evidence" value="ECO:0007669"/>
    <property type="project" value="UniProtKB-UniRule"/>
</dbReference>
<dbReference type="InterPro" id="IPR041338">
    <property type="entry name" value="OSBS_N"/>
</dbReference>
<feature type="domain" description="Mandelate racemase/muconate lactonizing enzyme C-terminal" evidence="6">
    <location>
        <begin position="108"/>
        <end position="202"/>
    </location>
</feature>
<dbReference type="SFLD" id="SFLDF00009">
    <property type="entry name" value="o-succinylbenzoate_synthase"/>
    <property type="match status" value="1"/>
</dbReference>
<dbReference type="NCBIfam" id="NF003473">
    <property type="entry name" value="PRK05105.1"/>
    <property type="match status" value="1"/>
</dbReference>
<dbReference type="UniPathway" id="UPA01057">
    <property type="reaction ID" value="UER00165"/>
</dbReference>
<dbReference type="InterPro" id="IPR013342">
    <property type="entry name" value="Mandelate_racemase_C"/>
</dbReference>
<evidence type="ECO:0000256" key="1">
    <source>
        <dbReference type="ARBA" id="ARBA00022723"/>
    </source>
</evidence>
<keyword evidence="2 4" id="KW-0460">Magnesium</keyword>
<dbReference type="EC" id="4.2.1.113" evidence="4 5"/>
<evidence type="ECO:0000313" key="8">
    <source>
        <dbReference type="Proteomes" id="UP000058114"/>
    </source>
</evidence>
<evidence type="ECO:0000256" key="5">
    <source>
        <dbReference type="NCBIfam" id="TIGR01927"/>
    </source>
</evidence>
<comment type="similarity">
    <text evidence="4">Belongs to the mandelate racemase/muconate lactonizing enzyme family. MenC type 1 subfamily.</text>
</comment>
<name>A0A0S2SNX4_9GAMM</name>
<protein>
    <recommendedName>
        <fullName evidence="4 5">o-succinylbenzoate synthase</fullName>
        <shortName evidence="4">OSB synthase</shortName>
        <shortName evidence="4">OSBS</shortName>
        <ecNumber evidence="4 5">4.2.1.113</ecNumber>
    </recommendedName>
    <alternativeName>
        <fullName evidence="4">4-(2'-carboxyphenyl)-4-oxybutyric acid synthase</fullName>
    </alternativeName>
    <alternativeName>
        <fullName evidence="4">o-succinylbenzoic acid synthase</fullName>
    </alternativeName>
</protein>
<dbReference type="InterPro" id="IPR018110">
    <property type="entry name" value="Mandel_Rmase/mucon_lact_enz_CS"/>
</dbReference>
<dbReference type="SUPFAM" id="SSF51604">
    <property type="entry name" value="Enolase C-terminal domain-like"/>
    <property type="match status" value="1"/>
</dbReference>
<feature type="binding site" evidence="4">
    <location>
        <position position="157"/>
    </location>
    <ligand>
        <name>Mg(2+)</name>
        <dbReference type="ChEBI" id="CHEBI:18420"/>
    </ligand>
</feature>
<comment type="function">
    <text evidence="4">Converts 2-succinyl-6-hydroxy-2,4-cyclohexadiene-1-carboxylate (SHCHC) to 2-succinylbenzoate (OSB).</text>
</comment>
<comment type="pathway">
    <text evidence="4">Quinol/quinone metabolism; 1,4-dihydroxy-2-naphthoate biosynthesis; 1,4-dihydroxy-2-naphthoate from chorismate: step 4/7.</text>
</comment>
<dbReference type="InterPro" id="IPR029065">
    <property type="entry name" value="Enolase_C-like"/>
</dbReference>
<comment type="cofactor">
    <cofactor evidence="4">
        <name>a divalent metal cation</name>
        <dbReference type="ChEBI" id="CHEBI:60240"/>
    </cofactor>
</comment>
<dbReference type="InterPro" id="IPR029017">
    <property type="entry name" value="Enolase-like_N"/>
</dbReference>
<sequence length="310" mass="34820">MIMLALYRYRLAFTQPLTFHGRVETARQGLLVRIGNGWGEIAPLPGFSRETLDEAQEQALACLKGVARGETVTATLPSVQFGLDCARRSWPDAGHPLPEPYPLIQGSPQELLKHWKEWLHKTPAKAKLKVARYPMRDELALIHLLLDRRPDLKLILDANQGWSREEAWAFCQHLDPARIEYLEDPCGDFDDIRFVAAHTNMPIALDELLAQGKPWEPIPQLRALVLKPTLLGSLCRCEALVSRASELRLKVIVSSCFESGLGLGQLARLGQQWAPQQAPGLDTRRWLAEDLLAADGTPDLSKLIQVWQHD</sequence>
<evidence type="ECO:0000259" key="6">
    <source>
        <dbReference type="SMART" id="SM00922"/>
    </source>
</evidence>
<keyword evidence="4" id="KW-0474">Menaquinone biosynthesis</keyword>
<dbReference type="Gene3D" id="3.20.20.120">
    <property type="entry name" value="Enolase-like C-terminal domain"/>
    <property type="match status" value="1"/>
</dbReference>
<dbReference type="AlphaFoldDB" id="A0A0S2SNX4"/>
<dbReference type="SFLD" id="SFLDG00180">
    <property type="entry name" value="muconate_cycloisomerase"/>
    <property type="match status" value="1"/>
</dbReference>